<dbReference type="AlphaFoldDB" id="A0AA36AV36"/>
<accession>A0AA36AV36</accession>
<name>A0AA36AV36_OCTVU</name>
<gene>
    <name evidence="1" type="ORF">OCTVUL_1B012981</name>
</gene>
<dbReference type="Proteomes" id="UP001162480">
    <property type="component" value="Chromosome 4"/>
</dbReference>
<keyword evidence="2" id="KW-1185">Reference proteome</keyword>
<sequence>MKMIDNGDCTHLDVFCWCYCSFGFVAFGNGSAILALVIVVVVVPSSCGGGGAGGIILVYLVSDGEFAGSISDGSC</sequence>
<evidence type="ECO:0000313" key="2">
    <source>
        <dbReference type="Proteomes" id="UP001162480"/>
    </source>
</evidence>
<organism evidence="1 2">
    <name type="scientific">Octopus vulgaris</name>
    <name type="common">Common octopus</name>
    <dbReference type="NCBI Taxonomy" id="6645"/>
    <lineage>
        <taxon>Eukaryota</taxon>
        <taxon>Metazoa</taxon>
        <taxon>Spiralia</taxon>
        <taxon>Lophotrochozoa</taxon>
        <taxon>Mollusca</taxon>
        <taxon>Cephalopoda</taxon>
        <taxon>Coleoidea</taxon>
        <taxon>Octopodiformes</taxon>
        <taxon>Octopoda</taxon>
        <taxon>Incirrata</taxon>
        <taxon>Octopodidae</taxon>
        <taxon>Octopus</taxon>
    </lineage>
</organism>
<evidence type="ECO:0000313" key="1">
    <source>
        <dbReference type="EMBL" id="CAI9722218.1"/>
    </source>
</evidence>
<protein>
    <submittedName>
        <fullName evidence="1">Uncharacterized protein</fullName>
    </submittedName>
</protein>
<reference evidence="1" key="1">
    <citation type="submission" date="2023-08" db="EMBL/GenBank/DDBJ databases">
        <authorList>
            <person name="Alioto T."/>
            <person name="Alioto T."/>
            <person name="Gomez Garrido J."/>
        </authorList>
    </citation>
    <scope>NUCLEOTIDE SEQUENCE</scope>
</reference>
<proteinExistence type="predicted"/>
<dbReference type="EMBL" id="OX597817">
    <property type="protein sequence ID" value="CAI9722218.1"/>
    <property type="molecule type" value="Genomic_DNA"/>
</dbReference>